<feature type="transmembrane region" description="Helical" evidence="6">
    <location>
        <begin position="404"/>
        <end position="427"/>
    </location>
</feature>
<feature type="transmembrane region" description="Helical" evidence="6">
    <location>
        <begin position="347"/>
        <end position="368"/>
    </location>
</feature>
<gene>
    <name evidence="7" type="ORF">EJ06DRAFT_484915</name>
</gene>
<feature type="transmembrane region" description="Helical" evidence="6">
    <location>
        <begin position="12"/>
        <end position="34"/>
    </location>
</feature>
<feature type="compositionally biased region" description="Basic residues" evidence="5">
    <location>
        <begin position="825"/>
        <end position="834"/>
    </location>
</feature>
<keyword evidence="8" id="KW-1185">Reference proteome</keyword>
<evidence type="ECO:0000256" key="4">
    <source>
        <dbReference type="ARBA" id="ARBA00023136"/>
    </source>
</evidence>
<feature type="transmembrane region" description="Helical" evidence="6">
    <location>
        <begin position="46"/>
        <end position="67"/>
    </location>
</feature>
<evidence type="ECO:0000256" key="5">
    <source>
        <dbReference type="SAM" id="MobiDB-lite"/>
    </source>
</evidence>
<evidence type="ECO:0008006" key="9">
    <source>
        <dbReference type="Google" id="ProtNLM"/>
    </source>
</evidence>
<dbReference type="InterPro" id="IPR007271">
    <property type="entry name" value="Nuc_sug_transpt"/>
</dbReference>
<evidence type="ECO:0000256" key="2">
    <source>
        <dbReference type="ARBA" id="ARBA00022692"/>
    </source>
</evidence>
<comment type="subcellular location">
    <subcellularLocation>
        <location evidence="1">Membrane</location>
        <topology evidence="1">Multi-pass membrane protein</topology>
    </subcellularLocation>
</comment>
<feature type="transmembrane region" description="Helical" evidence="6">
    <location>
        <begin position="176"/>
        <end position="196"/>
    </location>
</feature>
<feature type="transmembrane region" description="Helical" evidence="6">
    <location>
        <begin position="323"/>
        <end position="341"/>
    </location>
</feature>
<dbReference type="EMBL" id="ML996712">
    <property type="protein sequence ID" value="KAF2395650.1"/>
    <property type="molecule type" value="Genomic_DNA"/>
</dbReference>
<evidence type="ECO:0000256" key="3">
    <source>
        <dbReference type="ARBA" id="ARBA00022989"/>
    </source>
</evidence>
<keyword evidence="2 6" id="KW-0812">Transmembrane</keyword>
<keyword evidence="3 6" id="KW-1133">Transmembrane helix</keyword>
<dbReference type="GO" id="GO:0000139">
    <property type="term" value="C:Golgi membrane"/>
    <property type="evidence" value="ECO:0007669"/>
    <property type="project" value="InterPro"/>
</dbReference>
<dbReference type="Pfam" id="PF04142">
    <property type="entry name" value="Nuc_sug_transp"/>
    <property type="match status" value="1"/>
</dbReference>
<evidence type="ECO:0000256" key="6">
    <source>
        <dbReference type="SAM" id="Phobius"/>
    </source>
</evidence>
<protein>
    <recommendedName>
        <fullName evidence="9">UDP-galactose transporter</fullName>
    </recommendedName>
</protein>
<feature type="compositionally biased region" description="Basic and acidic residues" evidence="5">
    <location>
        <begin position="784"/>
        <end position="793"/>
    </location>
</feature>
<accession>A0A6G1HI16</accession>
<keyword evidence="4 6" id="KW-0472">Membrane</keyword>
<reference evidence="7" key="1">
    <citation type="journal article" date="2020" name="Stud. Mycol.">
        <title>101 Dothideomycetes genomes: a test case for predicting lifestyles and emergence of pathogens.</title>
        <authorList>
            <person name="Haridas S."/>
            <person name="Albert R."/>
            <person name="Binder M."/>
            <person name="Bloem J."/>
            <person name="Labutti K."/>
            <person name="Salamov A."/>
            <person name="Andreopoulos B."/>
            <person name="Baker S."/>
            <person name="Barry K."/>
            <person name="Bills G."/>
            <person name="Bluhm B."/>
            <person name="Cannon C."/>
            <person name="Castanera R."/>
            <person name="Culley D."/>
            <person name="Daum C."/>
            <person name="Ezra D."/>
            <person name="Gonzalez J."/>
            <person name="Henrissat B."/>
            <person name="Kuo A."/>
            <person name="Liang C."/>
            <person name="Lipzen A."/>
            <person name="Lutzoni F."/>
            <person name="Magnuson J."/>
            <person name="Mondo S."/>
            <person name="Nolan M."/>
            <person name="Ohm R."/>
            <person name="Pangilinan J."/>
            <person name="Park H.-J."/>
            <person name="Ramirez L."/>
            <person name="Alfaro M."/>
            <person name="Sun H."/>
            <person name="Tritt A."/>
            <person name="Yoshinaga Y."/>
            <person name="Zwiers L.-H."/>
            <person name="Turgeon B."/>
            <person name="Goodwin S."/>
            <person name="Spatafora J."/>
            <person name="Crous P."/>
            <person name="Grigoriev I."/>
        </authorList>
    </citation>
    <scope>NUCLEOTIDE SEQUENCE</scope>
    <source>
        <strain evidence="7">CBS 262.69</strain>
    </source>
</reference>
<dbReference type="AlphaFoldDB" id="A0A6G1HI16"/>
<feature type="transmembrane region" description="Helical" evidence="6">
    <location>
        <begin position="259"/>
        <end position="284"/>
    </location>
</feature>
<proteinExistence type="predicted"/>
<feature type="transmembrane region" description="Helical" evidence="6">
    <location>
        <begin position="203"/>
        <end position="220"/>
    </location>
</feature>
<dbReference type="Proteomes" id="UP000799640">
    <property type="component" value="Unassembled WGS sequence"/>
</dbReference>
<evidence type="ECO:0000313" key="8">
    <source>
        <dbReference type="Proteomes" id="UP000799640"/>
    </source>
</evidence>
<sequence length="834" mass="93079">MRLLNVKALVSSLSPAYAAALALVAIQVSIGLLYKASQTNGRYAFSASSSVTISELLKFLLSTYLFFREWKKRTYAEVAQEPDIEIKETPAAFKDDENDAESSSSRLLEEEDFLATPSQTQSAPVRRFDAAGFMAAVREEIPAETRYGFVHLALFYVIINNTIFVLFRLADPGTIQLIKSGTTLITAVVMIFALGTKIVGGQWIAIVLQVCGIVVTQYGPNGGATYPLSTYLLLVFQTTLSAVSSVYNQKLCKSVDGSLHVMNMTLYAAGCIINLVVHVVIRFINADEPGFFTGYANLGAVMVIISNVFVGLAMTAVYKYADALIKCFATAISTAILLYISPILFNINFSFLVIPGTLTVFLATWLYMEATPKPPAQATLTPAEVPAERSFFSRLMTSLSPHGIFRKVGLAIAVGMAFVLIGMLTYWRTHMIPAPNASEPPVLDTDFTNATMPIVEYVEPEPVVPVFESPFKNTMAFIRLNADLPKRVETLYEGYSPYFHSIHISMPESGHLGNETTIERDYCDDSFIIYDPVRATMKLILEDPAYDDVEGLLFFHFDAWVEPLSFHDMPMDKLWVLDKGSIPYLCMRDVKEWVPDWMWFGAKEHERAKMASTVIKSYLPNYDVDPEQFCVGWSDMYYLPRRFFADFQHLSTIIASARIMHEIAIPTLWNIIDRTYSPHPSRSVIYRWSDCWGGCCDSGVKPGELAQKRCGHKLDYLNWETTRLHYDLLKTNAPLLGQPVPFKDLPEVGIVGGSRRPMEEEIEEMVPEVAEEAEEMTYEEAEAENAKIEDKAKTGANAIPKTGDHPAPKLHAKPPAKVKAPAKAPAHRRAHGRH</sequence>
<name>A0A6G1HI16_9PEZI</name>
<evidence type="ECO:0000256" key="1">
    <source>
        <dbReference type="ARBA" id="ARBA00004141"/>
    </source>
</evidence>
<organism evidence="7 8">
    <name type="scientific">Trichodelitschia bisporula</name>
    <dbReference type="NCBI Taxonomy" id="703511"/>
    <lineage>
        <taxon>Eukaryota</taxon>
        <taxon>Fungi</taxon>
        <taxon>Dikarya</taxon>
        <taxon>Ascomycota</taxon>
        <taxon>Pezizomycotina</taxon>
        <taxon>Dothideomycetes</taxon>
        <taxon>Dothideomycetes incertae sedis</taxon>
        <taxon>Phaeotrichales</taxon>
        <taxon>Phaeotrichaceae</taxon>
        <taxon>Trichodelitschia</taxon>
    </lineage>
</organism>
<dbReference type="PANTHER" id="PTHR10231">
    <property type="entry name" value="NUCLEOTIDE-SUGAR TRANSMEMBRANE TRANSPORTER"/>
    <property type="match status" value="1"/>
</dbReference>
<feature type="transmembrane region" description="Helical" evidence="6">
    <location>
        <begin position="296"/>
        <end position="316"/>
    </location>
</feature>
<feature type="transmembrane region" description="Helical" evidence="6">
    <location>
        <begin position="226"/>
        <end position="247"/>
    </location>
</feature>
<feature type="region of interest" description="Disordered" evidence="5">
    <location>
        <begin position="782"/>
        <end position="834"/>
    </location>
</feature>
<dbReference type="GO" id="GO:0015165">
    <property type="term" value="F:pyrimidine nucleotide-sugar transmembrane transporter activity"/>
    <property type="evidence" value="ECO:0007669"/>
    <property type="project" value="InterPro"/>
</dbReference>
<evidence type="ECO:0000313" key="7">
    <source>
        <dbReference type="EMBL" id="KAF2395650.1"/>
    </source>
</evidence>
<feature type="transmembrane region" description="Helical" evidence="6">
    <location>
        <begin position="148"/>
        <end position="170"/>
    </location>
</feature>
<dbReference type="OrthoDB" id="408493at2759"/>